<organism evidence="1">
    <name type="scientific">Anguilla anguilla</name>
    <name type="common">European freshwater eel</name>
    <name type="synonym">Muraena anguilla</name>
    <dbReference type="NCBI Taxonomy" id="7936"/>
    <lineage>
        <taxon>Eukaryota</taxon>
        <taxon>Metazoa</taxon>
        <taxon>Chordata</taxon>
        <taxon>Craniata</taxon>
        <taxon>Vertebrata</taxon>
        <taxon>Euteleostomi</taxon>
        <taxon>Actinopterygii</taxon>
        <taxon>Neopterygii</taxon>
        <taxon>Teleostei</taxon>
        <taxon>Anguilliformes</taxon>
        <taxon>Anguillidae</taxon>
        <taxon>Anguilla</taxon>
    </lineage>
</organism>
<proteinExistence type="predicted"/>
<name>A0A0E9WGU8_ANGAN</name>
<dbReference type="EMBL" id="GBXM01018958">
    <property type="protein sequence ID" value="JAH89619.1"/>
    <property type="molecule type" value="Transcribed_RNA"/>
</dbReference>
<accession>A0A0E9WGU8</accession>
<evidence type="ECO:0000313" key="1">
    <source>
        <dbReference type="EMBL" id="JAH89619.1"/>
    </source>
</evidence>
<reference evidence="1" key="2">
    <citation type="journal article" date="2015" name="Fish Shellfish Immunol.">
        <title>Early steps in the European eel (Anguilla anguilla)-Vibrio vulnificus interaction in the gills: Role of the RtxA13 toxin.</title>
        <authorList>
            <person name="Callol A."/>
            <person name="Pajuelo D."/>
            <person name="Ebbesson L."/>
            <person name="Teles M."/>
            <person name="MacKenzie S."/>
            <person name="Amaro C."/>
        </authorList>
    </citation>
    <scope>NUCLEOTIDE SEQUENCE</scope>
</reference>
<dbReference type="AlphaFoldDB" id="A0A0E9WGU8"/>
<reference evidence="1" key="1">
    <citation type="submission" date="2014-11" db="EMBL/GenBank/DDBJ databases">
        <authorList>
            <person name="Amaro Gonzalez C."/>
        </authorList>
    </citation>
    <scope>NUCLEOTIDE SEQUENCE</scope>
</reference>
<protein>
    <submittedName>
        <fullName evidence="1">Uncharacterized protein</fullName>
    </submittedName>
</protein>
<sequence length="38" mass="4597">MGKTRKIDKRLHNTKKCLYLFVVEGWRGFLNLLYLNLN</sequence>